<comment type="catalytic activity">
    <reaction evidence="5">
        <text>a 2'-deoxyribonucleoside 5'-diphosphate + [thioredoxin]-disulfide + H2O = a ribonucleoside 5'-diphosphate + [thioredoxin]-dithiol</text>
        <dbReference type="Rhea" id="RHEA:23252"/>
        <dbReference type="Rhea" id="RHEA-COMP:10698"/>
        <dbReference type="Rhea" id="RHEA-COMP:10700"/>
        <dbReference type="ChEBI" id="CHEBI:15377"/>
        <dbReference type="ChEBI" id="CHEBI:29950"/>
        <dbReference type="ChEBI" id="CHEBI:50058"/>
        <dbReference type="ChEBI" id="CHEBI:57930"/>
        <dbReference type="ChEBI" id="CHEBI:73316"/>
        <dbReference type="EC" id="1.17.4.1"/>
    </reaction>
</comment>
<evidence type="ECO:0000259" key="6">
    <source>
        <dbReference type="Pfam" id="PF12637"/>
    </source>
</evidence>
<sequence length="81" mass="8977">MKLEYKMQGVCAEKIDIDVSDGIVRRVEFKSGCDGNLQGISKLIEGMKVEDVIEKLKGIKCGRKSTSCPDQLSKALQNMLK</sequence>
<evidence type="ECO:0000313" key="8">
    <source>
        <dbReference type="Proteomes" id="UP000050326"/>
    </source>
</evidence>
<keyword evidence="3" id="KW-0237">DNA synthesis</keyword>
<dbReference type="AlphaFoldDB" id="A0A0P8W823"/>
<dbReference type="Proteomes" id="UP000050326">
    <property type="component" value="Unassembled WGS sequence"/>
</dbReference>
<dbReference type="InterPro" id="IPR024434">
    <property type="entry name" value="TSCPD_dom"/>
</dbReference>
<comment type="caution">
    <text evidence="7">The sequence shown here is derived from an EMBL/GenBank/DDBJ whole genome shotgun (WGS) entry which is preliminary data.</text>
</comment>
<accession>A0A0P8W823</accession>
<dbReference type="GO" id="GO:0000166">
    <property type="term" value="F:nucleotide binding"/>
    <property type="evidence" value="ECO:0007669"/>
    <property type="project" value="UniProtKB-KW"/>
</dbReference>
<evidence type="ECO:0000256" key="5">
    <source>
        <dbReference type="ARBA" id="ARBA00047754"/>
    </source>
</evidence>
<dbReference type="NCBIfam" id="TIGR03905">
    <property type="entry name" value="TIGR03905_4_Cys"/>
    <property type="match status" value="1"/>
</dbReference>
<evidence type="ECO:0000256" key="2">
    <source>
        <dbReference type="ARBA" id="ARBA00012274"/>
    </source>
</evidence>
<proteinExistence type="inferred from homology"/>
<gene>
    <name evidence="7" type="ORF">OXPF_19150</name>
</gene>
<organism evidence="7 8">
    <name type="scientific">Oxobacter pfennigii</name>
    <dbReference type="NCBI Taxonomy" id="36849"/>
    <lineage>
        <taxon>Bacteria</taxon>
        <taxon>Bacillati</taxon>
        <taxon>Bacillota</taxon>
        <taxon>Clostridia</taxon>
        <taxon>Eubacteriales</taxon>
        <taxon>Clostridiaceae</taxon>
        <taxon>Oxobacter</taxon>
    </lineage>
</organism>
<evidence type="ECO:0000313" key="7">
    <source>
        <dbReference type="EMBL" id="KPU44829.1"/>
    </source>
</evidence>
<evidence type="ECO:0000256" key="4">
    <source>
        <dbReference type="ARBA" id="ARBA00022741"/>
    </source>
</evidence>
<evidence type="ECO:0000256" key="1">
    <source>
        <dbReference type="ARBA" id="ARBA00007405"/>
    </source>
</evidence>
<dbReference type="PATRIC" id="fig|36849.3.peg.2015"/>
<dbReference type="OrthoDB" id="9801525at2"/>
<keyword evidence="4" id="KW-0547">Nucleotide-binding</keyword>
<dbReference type="STRING" id="36849.OXPF_19150"/>
<dbReference type="InterPro" id="IPR023806">
    <property type="entry name" value="CHP03905"/>
</dbReference>
<protein>
    <recommendedName>
        <fullName evidence="2">ribonucleoside-diphosphate reductase</fullName>
        <ecNumber evidence="2">1.17.4.1</ecNumber>
    </recommendedName>
</protein>
<dbReference type="EC" id="1.17.4.1" evidence="2"/>
<name>A0A0P8W823_9CLOT</name>
<keyword evidence="8" id="KW-1185">Reference proteome</keyword>
<feature type="domain" description="TSCPD" evidence="6">
    <location>
        <begin position="6"/>
        <end position="79"/>
    </location>
</feature>
<dbReference type="GO" id="GO:0004748">
    <property type="term" value="F:ribonucleoside-diphosphate reductase activity, thioredoxin disulfide as acceptor"/>
    <property type="evidence" value="ECO:0007669"/>
    <property type="project" value="UniProtKB-EC"/>
</dbReference>
<evidence type="ECO:0000256" key="3">
    <source>
        <dbReference type="ARBA" id="ARBA00022634"/>
    </source>
</evidence>
<comment type="similarity">
    <text evidence="1">Belongs to the ribonucleoside diphosphate reductase class-2 family.</text>
</comment>
<dbReference type="EMBL" id="LKET01000029">
    <property type="protein sequence ID" value="KPU44829.1"/>
    <property type="molecule type" value="Genomic_DNA"/>
</dbReference>
<reference evidence="7 8" key="1">
    <citation type="submission" date="2015-09" db="EMBL/GenBank/DDBJ databases">
        <title>Genome sequence of Oxobacter pfennigii DSM 3222.</title>
        <authorList>
            <person name="Poehlein A."/>
            <person name="Bengelsdorf F.R."/>
            <person name="Schiel-Bengelsdorf B."/>
            <person name="Duerre P."/>
            <person name="Daniel R."/>
        </authorList>
    </citation>
    <scope>NUCLEOTIDE SEQUENCE [LARGE SCALE GENOMIC DNA]</scope>
    <source>
        <strain evidence="7 8">DSM 3222</strain>
    </source>
</reference>
<dbReference type="GO" id="GO:0071897">
    <property type="term" value="P:DNA biosynthetic process"/>
    <property type="evidence" value="ECO:0007669"/>
    <property type="project" value="UniProtKB-KW"/>
</dbReference>
<dbReference type="Pfam" id="PF12637">
    <property type="entry name" value="TSCPD"/>
    <property type="match status" value="1"/>
</dbReference>
<dbReference type="RefSeq" id="WP_054874948.1">
    <property type="nucleotide sequence ID" value="NZ_LKET01000029.1"/>
</dbReference>